<reference evidence="2" key="1">
    <citation type="submission" date="2022-06" db="EMBL/GenBank/DDBJ databases">
        <title>Ornithinimicrobium HY1793.</title>
        <authorList>
            <person name="Huang Y."/>
        </authorList>
    </citation>
    <scope>NUCLEOTIDE SEQUENCE</scope>
    <source>
        <strain evidence="2">HY1793</strain>
    </source>
</reference>
<evidence type="ECO:0008006" key="4">
    <source>
        <dbReference type="Google" id="ProtNLM"/>
    </source>
</evidence>
<evidence type="ECO:0000256" key="1">
    <source>
        <dbReference type="SAM" id="MobiDB-lite"/>
    </source>
</evidence>
<evidence type="ECO:0000313" key="2">
    <source>
        <dbReference type="EMBL" id="USQ80537.1"/>
    </source>
</evidence>
<keyword evidence="3" id="KW-1185">Reference proteome</keyword>
<sequence length="331" mass="36559">MDTDSEQGRAQKSADRAQRTAAARRKRERRHALAESVAAPYDGRATIAMLVKAGLTRGQVAGEVDRGAWAREGRHTLRITPPSDSERAQWWTALWESGSHAVLDGPTALLAAGLKSWNESVIHVSVPNRATVRPLDGVVHHRLRDIGPALTSGLRRTRPEVAVIRGAQWATSDRQAATLVAMTLQQRLVAPAAVLARWSGIHYSARRTVLHDVIQDVCNGAHSLGELDFARECRRRGLPEPVRQVVRTGPRGRVYLDVHWEHPNLHVEIQGAHHYEGLGVVEDSLRFNHLGLQDKNITSLQVPVLGLRVRADDFFAQIRLALAEQDPPVAS</sequence>
<organism evidence="2 3">
    <name type="scientific">Ornithinimicrobium faecis</name>
    <dbReference type="NCBI Taxonomy" id="2934158"/>
    <lineage>
        <taxon>Bacteria</taxon>
        <taxon>Bacillati</taxon>
        <taxon>Actinomycetota</taxon>
        <taxon>Actinomycetes</taxon>
        <taxon>Micrococcales</taxon>
        <taxon>Ornithinimicrobiaceae</taxon>
        <taxon>Ornithinimicrobium</taxon>
    </lineage>
</organism>
<dbReference type="Proteomes" id="UP001056455">
    <property type="component" value="Chromosome"/>
</dbReference>
<dbReference type="RefSeq" id="WP_252593912.1">
    <property type="nucleotide sequence ID" value="NZ_CP099489.1"/>
</dbReference>
<feature type="compositionally biased region" description="Basic and acidic residues" evidence="1">
    <location>
        <begin position="1"/>
        <end position="18"/>
    </location>
</feature>
<feature type="region of interest" description="Disordered" evidence="1">
    <location>
        <begin position="1"/>
        <end position="31"/>
    </location>
</feature>
<gene>
    <name evidence="2" type="ORF">NF556_02400</name>
</gene>
<proteinExistence type="predicted"/>
<name>A0ABY4YVB2_9MICO</name>
<dbReference type="EMBL" id="CP099489">
    <property type="protein sequence ID" value="USQ80537.1"/>
    <property type="molecule type" value="Genomic_DNA"/>
</dbReference>
<protein>
    <recommendedName>
        <fullName evidence="4">Transcriptional regulator, AbiEi antitoxin, Type IV TA system</fullName>
    </recommendedName>
</protein>
<evidence type="ECO:0000313" key="3">
    <source>
        <dbReference type="Proteomes" id="UP001056455"/>
    </source>
</evidence>
<accession>A0ABY4YVB2</accession>